<dbReference type="Pfam" id="PF00941">
    <property type="entry name" value="FAD_binding_5"/>
    <property type="match status" value="1"/>
</dbReference>
<dbReference type="Gene3D" id="3.30.43.10">
    <property type="entry name" value="Uridine Diphospho-n-acetylenolpyruvylglucosamine Reductase, domain 2"/>
    <property type="match status" value="1"/>
</dbReference>
<dbReference type="eggNOG" id="COG1319">
    <property type="taxonomic scope" value="Bacteria"/>
</dbReference>
<dbReference type="InterPro" id="IPR002346">
    <property type="entry name" value="Mopterin_DH_FAD-bd"/>
</dbReference>
<accession>E8N4W0</accession>
<evidence type="ECO:0000259" key="2">
    <source>
        <dbReference type="PROSITE" id="PS51387"/>
    </source>
</evidence>
<dbReference type="GO" id="GO:0071949">
    <property type="term" value="F:FAD binding"/>
    <property type="evidence" value="ECO:0007669"/>
    <property type="project" value="InterPro"/>
</dbReference>
<dbReference type="GO" id="GO:0016491">
    <property type="term" value="F:oxidoreductase activity"/>
    <property type="evidence" value="ECO:0007669"/>
    <property type="project" value="UniProtKB-KW"/>
</dbReference>
<gene>
    <name evidence="3" type="ordered locus">ANT_14460</name>
</gene>
<dbReference type="InterPro" id="IPR036318">
    <property type="entry name" value="FAD-bd_PCMH-like_sf"/>
</dbReference>
<protein>
    <submittedName>
        <fullName evidence="3">Oxidoreductase</fullName>
    </submittedName>
</protein>
<evidence type="ECO:0000313" key="4">
    <source>
        <dbReference type="Proteomes" id="UP000008922"/>
    </source>
</evidence>
<dbReference type="InParanoid" id="E8N4W0"/>
<evidence type="ECO:0000256" key="1">
    <source>
        <dbReference type="ARBA" id="ARBA00023002"/>
    </source>
</evidence>
<sequence length="256" mass="28587">MSMIIEYHRPETLEDALALLSRTFPRTLPLAGGSYLSRHANEDIAVVDLQKLGMDFVEVTDRGLSIGATTRLQSLVDHPDLPQWLRQSAHRETSANLRRMQSLAGTLVTSSGRSVLGTSLLAADARLQWLPGEEEKSLGDYFALREHWNQGILIRSIFVHTKVKVAVDWVARTPRDLPILVVAVARWQSRRTRIAVGGFGKTPLLVLDGPEPGGAEVALRSVLKQSDDEWASSEYRMDVGEKLLRRLLKLLETMED</sequence>
<dbReference type="InterPro" id="IPR016166">
    <property type="entry name" value="FAD-bd_PCMH"/>
</dbReference>
<dbReference type="HOGENOM" id="CLU_1084360_0_0_0"/>
<keyword evidence="4" id="KW-1185">Reference proteome</keyword>
<dbReference type="Gene3D" id="3.30.465.10">
    <property type="match status" value="1"/>
</dbReference>
<dbReference type="STRING" id="926569.ANT_14460"/>
<name>E8N4W0_ANATU</name>
<dbReference type="SUPFAM" id="SSF56176">
    <property type="entry name" value="FAD-binding/transporter-associated domain-like"/>
    <property type="match status" value="1"/>
</dbReference>
<dbReference type="InterPro" id="IPR016167">
    <property type="entry name" value="FAD-bd_PCMH_sub1"/>
</dbReference>
<dbReference type="EMBL" id="AP012029">
    <property type="protein sequence ID" value="BAJ63474.1"/>
    <property type="molecule type" value="Genomic_DNA"/>
</dbReference>
<dbReference type="PROSITE" id="PS51387">
    <property type="entry name" value="FAD_PCMH"/>
    <property type="match status" value="1"/>
</dbReference>
<dbReference type="InterPro" id="IPR016169">
    <property type="entry name" value="FAD-bd_PCMH_sub2"/>
</dbReference>
<dbReference type="KEGG" id="atm:ANT_14460"/>
<dbReference type="AlphaFoldDB" id="E8N4W0"/>
<dbReference type="Proteomes" id="UP000008922">
    <property type="component" value="Chromosome"/>
</dbReference>
<proteinExistence type="predicted"/>
<organism evidence="3 4">
    <name type="scientific">Anaerolinea thermophila (strain DSM 14523 / JCM 11388 / NBRC 100420 / UNI-1)</name>
    <dbReference type="NCBI Taxonomy" id="926569"/>
    <lineage>
        <taxon>Bacteria</taxon>
        <taxon>Bacillati</taxon>
        <taxon>Chloroflexota</taxon>
        <taxon>Anaerolineae</taxon>
        <taxon>Anaerolineales</taxon>
        <taxon>Anaerolineaceae</taxon>
        <taxon>Anaerolinea</taxon>
    </lineage>
</organism>
<dbReference type="InterPro" id="IPR051312">
    <property type="entry name" value="Diverse_Substr_Oxidored"/>
</dbReference>
<dbReference type="InterPro" id="IPR036683">
    <property type="entry name" value="CO_DH_flav_C_dom_sf"/>
</dbReference>
<evidence type="ECO:0000313" key="3">
    <source>
        <dbReference type="EMBL" id="BAJ63474.1"/>
    </source>
</evidence>
<keyword evidence="1" id="KW-0560">Oxidoreductase</keyword>
<dbReference type="SUPFAM" id="SSF55447">
    <property type="entry name" value="CO dehydrogenase flavoprotein C-terminal domain-like"/>
    <property type="match status" value="1"/>
</dbReference>
<feature type="domain" description="FAD-binding PCMH-type" evidence="2">
    <location>
        <begin position="1"/>
        <end position="163"/>
    </location>
</feature>
<reference evidence="3 4" key="1">
    <citation type="submission" date="2010-12" db="EMBL/GenBank/DDBJ databases">
        <title>Whole genome sequence of Anaerolinea thermophila UNI-1.</title>
        <authorList>
            <person name="Narita-Yamada S."/>
            <person name="Kishi E."/>
            <person name="Watanabe Y."/>
            <person name="Takasaki K."/>
            <person name="Ankai A."/>
            <person name="Oguchi A."/>
            <person name="Fukui S."/>
            <person name="Takahashi M."/>
            <person name="Yashiro I."/>
            <person name="Hosoyama A."/>
            <person name="Sekiguchi Y."/>
            <person name="Hanada S."/>
            <person name="Fujita N."/>
        </authorList>
    </citation>
    <scope>NUCLEOTIDE SEQUENCE [LARGE SCALE GENOMIC DNA]</scope>
    <source>
        <strain evidence="4">DSM 14523 / JCM 11388 / NBRC 100420 / UNI-1</strain>
    </source>
</reference>
<dbReference type="PANTHER" id="PTHR42659">
    <property type="entry name" value="XANTHINE DEHYDROGENASE SUBUNIT C-RELATED"/>
    <property type="match status" value="1"/>
</dbReference>
<dbReference type="PANTHER" id="PTHR42659:SF9">
    <property type="entry name" value="XANTHINE DEHYDROGENASE FAD-BINDING SUBUNIT XDHB-RELATED"/>
    <property type="match status" value="1"/>
</dbReference>